<keyword evidence="2" id="KW-0812">Transmembrane</keyword>
<feature type="transmembrane region" description="Helical" evidence="2">
    <location>
        <begin position="49"/>
        <end position="74"/>
    </location>
</feature>
<dbReference type="EMBL" id="JXXN02002241">
    <property type="protein sequence ID" value="THD23265.1"/>
    <property type="molecule type" value="Genomic_DNA"/>
</dbReference>
<dbReference type="Proteomes" id="UP000230066">
    <property type="component" value="Unassembled WGS sequence"/>
</dbReference>
<dbReference type="AlphaFoldDB" id="A0A4E0R8S3"/>
<evidence type="ECO:0000313" key="3">
    <source>
        <dbReference type="EMBL" id="THD23265.1"/>
    </source>
</evidence>
<organism evidence="3 4">
    <name type="scientific">Fasciola hepatica</name>
    <name type="common">Liver fluke</name>
    <dbReference type="NCBI Taxonomy" id="6192"/>
    <lineage>
        <taxon>Eukaryota</taxon>
        <taxon>Metazoa</taxon>
        <taxon>Spiralia</taxon>
        <taxon>Lophotrochozoa</taxon>
        <taxon>Platyhelminthes</taxon>
        <taxon>Trematoda</taxon>
        <taxon>Digenea</taxon>
        <taxon>Plagiorchiida</taxon>
        <taxon>Echinostomata</taxon>
        <taxon>Echinostomatoidea</taxon>
        <taxon>Fasciolidae</taxon>
        <taxon>Fasciola</taxon>
    </lineage>
</organism>
<reference evidence="3" key="1">
    <citation type="submission" date="2019-03" db="EMBL/GenBank/DDBJ databases">
        <title>Improved annotation for the trematode Fasciola hepatica.</title>
        <authorList>
            <person name="Choi Y.-J."/>
            <person name="Martin J."/>
            <person name="Mitreva M."/>
        </authorList>
    </citation>
    <scope>NUCLEOTIDE SEQUENCE [LARGE SCALE GENOMIC DNA]</scope>
</reference>
<keyword evidence="4" id="KW-1185">Reference proteome</keyword>
<evidence type="ECO:0000256" key="1">
    <source>
        <dbReference type="SAM" id="MobiDB-lite"/>
    </source>
</evidence>
<evidence type="ECO:0000256" key="2">
    <source>
        <dbReference type="SAM" id="Phobius"/>
    </source>
</evidence>
<comment type="caution">
    <text evidence="3">The sequence shown here is derived from an EMBL/GenBank/DDBJ whole genome shotgun (WGS) entry which is preliminary data.</text>
</comment>
<sequence length="245" mass="27965">MNSRARQKIEEKEQDYVGSKTMATSVFDEYLGPLQERDEKSRKRLVCKLVTSIVFLWFGFVACVAAGIALVVTFHGEDLSRNSGRIAGIACLILSVPFLILGSIMISVLILVKEAIDEARQPKLFRPEELRDLMYPRQQCPPLLRRMDFTDYTEPVETTYKTDEQCDEPPPEYVPPIDLPAYPGSPVSWNPPRYDQRPAVEIHRLSERPTTGIPSRPTIRIERPTEVRTTGTDPRPVIRIQREPN</sequence>
<accession>A0A4E0R8S3</accession>
<proteinExistence type="predicted"/>
<feature type="transmembrane region" description="Helical" evidence="2">
    <location>
        <begin position="86"/>
        <end position="112"/>
    </location>
</feature>
<keyword evidence="2" id="KW-0472">Membrane</keyword>
<name>A0A4E0R8S3_FASHE</name>
<feature type="region of interest" description="Disordered" evidence="1">
    <location>
        <begin position="205"/>
        <end position="245"/>
    </location>
</feature>
<protein>
    <submittedName>
        <fullName evidence="3">Uncharacterized protein</fullName>
    </submittedName>
</protein>
<evidence type="ECO:0000313" key="4">
    <source>
        <dbReference type="Proteomes" id="UP000230066"/>
    </source>
</evidence>
<gene>
    <name evidence="3" type="ORF">D915_003440</name>
</gene>
<keyword evidence="2" id="KW-1133">Transmembrane helix</keyword>